<gene>
    <name evidence="1" type="ORF">UFOPK4000_00667</name>
</gene>
<organism evidence="1">
    <name type="scientific">freshwater metagenome</name>
    <dbReference type="NCBI Taxonomy" id="449393"/>
    <lineage>
        <taxon>unclassified sequences</taxon>
        <taxon>metagenomes</taxon>
        <taxon>ecological metagenomes</taxon>
    </lineage>
</organism>
<protein>
    <submittedName>
        <fullName evidence="1">Unannotated protein</fullName>
    </submittedName>
</protein>
<name>A0A6J7NDS4_9ZZZZ</name>
<proteinExistence type="predicted"/>
<accession>A0A6J7NDS4</accession>
<dbReference type="AlphaFoldDB" id="A0A6J7NDS4"/>
<reference evidence="1" key="1">
    <citation type="submission" date="2020-05" db="EMBL/GenBank/DDBJ databases">
        <authorList>
            <person name="Chiriac C."/>
            <person name="Salcher M."/>
            <person name="Ghai R."/>
            <person name="Kavagutti S V."/>
        </authorList>
    </citation>
    <scope>NUCLEOTIDE SEQUENCE</scope>
</reference>
<evidence type="ECO:0000313" key="1">
    <source>
        <dbReference type="EMBL" id="CAB4990455.1"/>
    </source>
</evidence>
<sequence>MNSRALLQTNVDVLIDSVERRTVDNRSHSRRRVVSVARHNRFGNLAHLFQQLIFDLLIDNHACTCMAGLAGVVEHSPRNCRCRGINVWAVGKNDVRCLATKLERNCLRVAFCRILQEVLAHFCGASERQLVDVHVFAKGAAAAWAEAVNHVEHTSRHARLHSKLGKQERRKRRLFCWLQDDGVAAGESRANLPGRNDERVVPGHNCTDNAHWFALDKGDAVARDRRNLAIQLVDCFCVPLNVVGARHDIDIE</sequence>
<dbReference type="EMBL" id="CAFBOT010000101">
    <property type="protein sequence ID" value="CAB4990455.1"/>
    <property type="molecule type" value="Genomic_DNA"/>
</dbReference>